<dbReference type="SMART" id="SM00220">
    <property type="entry name" value="S_TKc"/>
    <property type="match status" value="1"/>
</dbReference>
<dbReference type="InterPro" id="IPR001245">
    <property type="entry name" value="Ser-Thr/Tyr_kinase_cat_dom"/>
</dbReference>
<feature type="region of interest" description="Disordered" evidence="5">
    <location>
        <begin position="473"/>
        <end position="511"/>
    </location>
</feature>
<evidence type="ECO:0000256" key="4">
    <source>
        <dbReference type="PROSITE-ProRule" id="PRU10141"/>
    </source>
</evidence>
<evidence type="ECO:0000256" key="3">
    <source>
        <dbReference type="ARBA" id="ARBA00022840"/>
    </source>
</evidence>
<organism evidence="7 8">
    <name type="scientific">Somion occarium</name>
    <dbReference type="NCBI Taxonomy" id="3059160"/>
    <lineage>
        <taxon>Eukaryota</taxon>
        <taxon>Fungi</taxon>
        <taxon>Dikarya</taxon>
        <taxon>Basidiomycota</taxon>
        <taxon>Agaricomycotina</taxon>
        <taxon>Agaricomycetes</taxon>
        <taxon>Polyporales</taxon>
        <taxon>Cerrenaceae</taxon>
        <taxon>Somion</taxon>
    </lineage>
</organism>
<dbReference type="InterPro" id="IPR008271">
    <property type="entry name" value="Ser/Thr_kinase_AS"/>
</dbReference>
<feature type="compositionally biased region" description="Low complexity" evidence="5">
    <location>
        <begin position="591"/>
        <end position="604"/>
    </location>
</feature>
<dbReference type="InterPro" id="IPR017441">
    <property type="entry name" value="Protein_kinase_ATP_BS"/>
</dbReference>
<evidence type="ECO:0000313" key="8">
    <source>
        <dbReference type="Proteomes" id="UP001497453"/>
    </source>
</evidence>
<dbReference type="PROSITE" id="PS00107">
    <property type="entry name" value="PROTEIN_KINASE_ATP"/>
    <property type="match status" value="1"/>
</dbReference>
<gene>
    <name evidence="7" type="ORF">GFSPODELE1_LOCUS4363</name>
</gene>
<dbReference type="InterPro" id="IPR051681">
    <property type="entry name" value="Ser/Thr_Kinases-Pseudokinases"/>
</dbReference>
<reference evidence="8" key="1">
    <citation type="submission" date="2024-04" db="EMBL/GenBank/DDBJ databases">
        <authorList>
            <person name="Shaw F."/>
            <person name="Minotto A."/>
        </authorList>
    </citation>
    <scope>NUCLEOTIDE SEQUENCE [LARGE SCALE GENOMIC DNA]</scope>
</reference>
<dbReference type="CDD" id="cd21037">
    <property type="entry name" value="MLKL_NTD"/>
    <property type="match status" value="1"/>
</dbReference>
<dbReference type="PROSITE" id="PS00108">
    <property type="entry name" value="PROTEIN_KINASE_ST"/>
    <property type="match status" value="1"/>
</dbReference>
<proteinExistence type="predicted"/>
<feature type="binding site" evidence="4">
    <location>
        <position position="240"/>
    </location>
    <ligand>
        <name>ATP</name>
        <dbReference type="ChEBI" id="CHEBI:30616"/>
    </ligand>
</feature>
<keyword evidence="1" id="KW-0808">Transferase</keyword>
<dbReference type="EMBL" id="OZ037945">
    <property type="protein sequence ID" value="CAL1703030.1"/>
    <property type="molecule type" value="Genomic_DNA"/>
</dbReference>
<dbReference type="PANTHER" id="PTHR44329">
    <property type="entry name" value="SERINE/THREONINE-PROTEIN KINASE TNNI3K-RELATED"/>
    <property type="match status" value="1"/>
</dbReference>
<keyword evidence="2 4" id="KW-0547">Nucleotide-binding</keyword>
<dbReference type="Gene3D" id="1.20.930.20">
    <property type="entry name" value="Adaptor protein Cbl, N-terminal domain"/>
    <property type="match status" value="1"/>
</dbReference>
<feature type="compositionally biased region" description="Polar residues" evidence="5">
    <location>
        <begin position="573"/>
        <end position="589"/>
    </location>
</feature>
<feature type="compositionally biased region" description="Polar residues" evidence="5">
    <location>
        <begin position="544"/>
        <end position="556"/>
    </location>
</feature>
<evidence type="ECO:0000313" key="7">
    <source>
        <dbReference type="EMBL" id="CAL1703030.1"/>
    </source>
</evidence>
<dbReference type="PANTHER" id="PTHR44329:SF214">
    <property type="entry name" value="PROTEIN KINASE DOMAIN-CONTAINING PROTEIN"/>
    <property type="match status" value="1"/>
</dbReference>
<dbReference type="Gene3D" id="1.10.510.10">
    <property type="entry name" value="Transferase(Phosphotransferase) domain 1"/>
    <property type="match status" value="1"/>
</dbReference>
<dbReference type="Proteomes" id="UP001497453">
    <property type="component" value="Chromosome 2"/>
</dbReference>
<keyword evidence="8" id="KW-1185">Reference proteome</keyword>
<evidence type="ECO:0000256" key="5">
    <source>
        <dbReference type="SAM" id="MobiDB-lite"/>
    </source>
</evidence>
<name>A0ABP1D580_9APHY</name>
<keyword evidence="1" id="KW-0723">Serine/threonine-protein kinase</keyword>
<dbReference type="InterPro" id="IPR059179">
    <property type="entry name" value="MLKL-like_MCAfunc"/>
</dbReference>
<dbReference type="SUPFAM" id="SSF56112">
    <property type="entry name" value="Protein kinase-like (PK-like)"/>
    <property type="match status" value="1"/>
</dbReference>
<feature type="domain" description="Protein kinase" evidence="6">
    <location>
        <begin position="212"/>
        <end position="481"/>
    </location>
</feature>
<protein>
    <recommendedName>
        <fullName evidence="6">Protein kinase domain-containing protein</fullName>
    </recommendedName>
</protein>
<dbReference type="InterPro" id="IPR000719">
    <property type="entry name" value="Prot_kinase_dom"/>
</dbReference>
<keyword evidence="1" id="KW-0418">Kinase</keyword>
<keyword evidence="3 4" id="KW-0067">ATP-binding</keyword>
<sequence>MAELNVLLTAAQFFYSQVQKAKLNTEECRLLASHLLDIHKLISSQCKNNLSPELSHHLTGLAGYISELTNTLESLRGKSWLKRFFWADDVSQRVRLAYRRIDNTLKLLELTSRLRTPQLLHQNEKARVADNLQIRATLEKRLEDSDAVLKLLGVRTNEIPEAKIILQKLIQRLPKSPEKRFFEQGLYALQSCSGHFDLEDVDEFSITSLEVLRSSKHLGTGGFGVVSLGRLYGMKLVAIKELDGVPEQIVRQEIKTWKRLKHPHIVEFFGAAPFASPPFIVCDYMANGDAMGYIKRNPGIDRTKLLHDASVGLVYIHNQYVIHGDLKASNILIDDEGRARISDFGLSVVRSHTSQFRQTSKRPGPLYGTAPWMAPELLRGERLSIASDVYGFAMTMYEIYSETPPFASIAGDPRLLMASVVNERNRPSRPEPSPGKTPLHDEVWHVMVRAWSHEPQARPKVSDIASILARRNGNSSQHVLTGISPDPNKPPPPKSRVNEQRHHRRAESIQVPIPAIIGVPIENVNGHYTENAPSSSNASHSSRLNETTHPNPSRNGPSRPDTGNYFLGGWQDPSKSTLHLPQQPSTPALINQPSQSPLPSNSSSTTRFQKPPRLTRPHERLYDYFRRWTDTWDMSVLGSAFQSTLPDSMVNEVALTVWTMQMYKRRLRHLVNERLDDVIEVFTVPPHFTSKINNILSGTARQTGERQGLSAAAKILGDLWAVIRHSQKAEPKTILIIGPHWQQKGRWLVHKVSMVEGNICSYETVNNESPPTANELPSGWWAIIRTLWPHVRPRPSDSNRTIYRSNQPMHESSLSAAAIWRNLLQEWRPDREADLHEIRSSTRREVECLLASRFHPEYAIST</sequence>
<dbReference type="Pfam" id="PF07714">
    <property type="entry name" value="PK_Tyr_Ser-Thr"/>
    <property type="match status" value="1"/>
</dbReference>
<evidence type="ECO:0000256" key="2">
    <source>
        <dbReference type="ARBA" id="ARBA00022741"/>
    </source>
</evidence>
<dbReference type="PROSITE" id="PS50011">
    <property type="entry name" value="PROTEIN_KINASE_DOM"/>
    <property type="match status" value="1"/>
</dbReference>
<accession>A0ABP1D580</accession>
<evidence type="ECO:0000259" key="6">
    <source>
        <dbReference type="PROSITE" id="PS50011"/>
    </source>
</evidence>
<evidence type="ECO:0000256" key="1">
    <source>
        <dbReference type="ARBA" id="ARBA00022527"/>
    </source>
</evidence>
<feature type="region of interest" description="Disordered" evidence="5">
    <location>
        <begin position="527"/>
        <end position="615"/>
    </location>
</feature>
<dbReference type="InterPro" id="IPR036537">
    <property type="entry name" value="Adaptor_Cbl_N_dom_sf"/>
</dbReference>
<feature type="compositionally biased region" description="Low complexity" evidence="5">
    <location>
        <begin position="531"/>
        <end position="542"/>
    </location>
</feature>
<dbReference type="InterPro" id="IPR011009">
    <property type="entry name" value="Kinase-like_dom_sf"/>
</dbReference>